<dbReference type="Pfam" id="PF00753">
    <property type="entry name" value="Lactamase_B"/>
    <property type="match status" value="1"/>
</dbReference>
<dbReference type="SUPFAM" id="SSF56281">
    <property type="entry name" value="Metallo-hydrolase/oxidoreductase"/>
    <property type="match status" value="1"/>
</dbReference>
<keyword evidence="3" id="KW-0732">Signal</keyword>
<feature type="domain" description="Metallo-beta-lactamase" evidence="4">
    <location>
        <begin position="59"/>
        <end position="256"/>
    </location>
</feature>
<feature type="chain" id="PRO_5026734664" description="Metallo-beta-lactamase domain-containing protein" evidence="3">
    <location>
        <begin position="28"/>
        <end position="267"/>
    </location>
</feature>
<dbReference type="InterPro" id="IPR036866">
    <property type="entry name" value="RibonucZ/Hydroxyglut_hydro"/>
</dbReference>
<comment type="similarity">
    <text evidence="1">Belongs to the metallo-beta-lactamase superfamily. Class-B beta-lactamase family.</text>
</comment>
<sequence length="267" mass="29640">MRDAIRTHRVHHWLALLLLCLAARAGAAYTPLTTQQVADQVYALIGETGPRSAQNHALNNNLAFIVTPQGVILVDTGATPRAARLIEAAIAQVTNQPIRWVINTGSQDHRWLGNSYFAERGAQLLALERTVRVQREYAHSHIQRLSGVLGDQAREIRPVHAAGIAGDRAHLNLGGTRIELIWPGDAHFPGDAIVWLPQQRTVITGDLVYVDRMPGILPHSRVVQWGQECRYLVKDFGTSQSPKSTRQRDSRYCPDRPALITTPSRTL</sequence>
<dbReference type="InterPro" id="IPR001279">
    <property type="entry name" value="Metallo-B-lactamas"/>
</dbReference>
<dbReference type="EMBL" id="PQCO01000304">
    <property type="protein sequence ID" value="PUD98479.1"/>
    <property type="molecule type" value="Genomic_DNA"/>
</dbReference>
<comment type="caution">
    <text evidence="5">The sequence shown here is derived from an EMBL/GenBank/DDBJ whole genome shotgun (WGS) entry which is preliminary data.</text>
</comment>
<gene>
    <name evidence="5" type="ORF">C3L24_12740</name>
</gene>
<reference evidence="5 6" key="1">
    <citation type="submission" date="2018-01" db="EMBL/GenBank/DDBJ databases">
        <title>Novel co-symbiosis in the lucinid bivalve Phacoides pectinatus.</title>
        <authorList>
            <person name="Lim S.J."/>
            <person name="Davis B.G."/>
            <person name="Gill D.E."/>
            <person name="Engel A.S."/>
            <person name="Anderson L.C."/>
            <person name="Campbell B.J."/>
        </authorList>
    </citation>
    <scope>NUCLEOTIDE SEQUENCE [LARGE SCALE GENOMIC DNA]</scope>
    <source>
        <strain evidence="5">N3_P5</strain>
    </source>
</reference>
<dbReference type="GO" id="GO:0017001">
    <property type="term" value="P:antibiotic catabolic process"/>
    <property type="evidence" value="ECO:0007669"/>
    <property type="project" value="UniProtKB-ARBA"/>
</dbReference>
<dbReference type="AlphaFoldDB" id="A0A6N4DF81"/>
<dbReference type="Gene3D" id="3.60.15.10">
    <property type="entry name" value="Ribonuclease Z/Hydroxyacylglutathione hydrolase-like"/>
    <property type="match status" value="1"/>
</dbReference>
<dbReference type="PANTHER" id="PTHR42951:SF4">
    <property type="entry name" value="ACYL-COENZYME A THIOESTERASE MBLAC2"/>
    <property type="match status" value="1"/>
</dbReference>
<feature type="region of interest" description="Disordered" evidence="2">
    <location>
        <begin position="238"/>
        <end position="257"/>
    </location>
</feature>
<accession>A0A6N4DF81</accession>
<evidence type="ECO:0000256" key="3">
    <source>
        <dbReference type="SAM" id="SignalP"/>
    </source>
</evidence>
<dbReference type="CDD" id="cd16282">
    <property type="entry name" value="metallo-hydrolase-like_MBL-fold"/>
    <property type="match status" value="1"/>
</dbReference>
<evidence type="ECO:0000259" key="4">
    <source>
        <dbReference type="SMART" id="SM00849"/>
    </source>
</evidence>
<dbReference type="Proteomes" id="UP000250928">
    <property type="component" value="Unassembled WGS sequence"/>
</dbReference>
<feature type="non-terminal residue" evidence="5">
    <location>
        <position position="267"/>
    </location>
</feature>
<name>A0A6N4DF81_9GAMM</name>
<protein>
    <recommendedName>
        <fullName evidence="4">Metallo-beta-lactamase domain-containing protein</fullName>
    </recommendedName>
</protein>
<evidence type="ECO:0000313" key="5">
    <source>
        <dbReference type="EMBL" id="PUD98479.1"/>
    </source>
</evidence>
<dbReference type="SMART" id="SM00849">
    <property type="entry name" value="Lactamase_B"/>
    <property type="match status" value="1"/>
</dbReference>
<dbReference type="InterPro" id="IPR050855">
    <property type="entry name" value="NDM-1-like"/>
</dbReference>
<evidence type="ECO:0000256" key="2">
    <source>
        <dbReference type="SAM" id="MobiDB-lite"/>
    </source>
</evidence>
<organism evidence="5 6">
    <name type="scientific">Candidatus Sedimenticola endophacoides</name>
    <dbReference type="NCBI Taxonomy" id="2548426"/>
    <lineage>
        <taxon>Bacteria</taxon>
        <taxon>Pseudomonadati</taxon>
        <taxon>Pseudomonadota</taxon>
        <taxon>Gammaproteobacteria</taxon>
        <taxon>Chromatiales</taxon>
        <taxon>Sedimenticolaceae</taxon>
        <taxon>Sedimenticola</taxon>
    </lineage>
</organism>
<dbReference type="PANTHER" id="PTHR42951">
    <property type="entry name" value="METALLO-BETA-LACTAMASE DOMAIN-CONTAINING"/>
    <property type="match status" value="1"/>
</dbReference>
<proteinExistence type="inferred from homology"/>
<feature type="signal peptide" evidence="3">
    <location>
        <begin position="1"/>
        <end position="27"/>
    </location>
</feature>
<evidence type="ECO:0000256" key="1">
    <source>
        <dbReference type="ARBA" id="ARBA00005250"/>
    </source>
</evidence>
<evidence type="ECO:0000313" key="6">
    <source>
        <dbReference type="Proteomes" id="UP000250928"/>
    </source>
</evidence>